<dbReference type="GO" id="GO:0004190">
    <property type="term" value="F:aspartic-type endopeptidase activity"/>
    <property type="evidence" value="ECO:0007669"/>
    <property type="project" value="UniProtKB-KW"/>
</dbReference>
<dbReference type="PANTHER" id="PTHR30302">
    <property type="entry name" value="HYDROGENASE 1 MATURATION PROTEASE"/>
    <property type="match status" value="1"/>
</dbReference>
<dbReference type="Gene3D" id="3.40.50.1450">
    <property type="entry name" value="HybD-like"/>
    <property type="match status" value="1"/>
</dbReference>
<evidence type="ECO:0000256" key="2">
    <source>
        <dbReference type="ARBA" id="ARBA00022670"/>
    </source>
</evidence>
<dbReference type="SUPFAM" id="SSF53163">
    <property type="entry name" value="HybD-like"/>
    <property type="match status" value="1"/>
</dbReference>
<dbReference type="AlphaFoldDB" id="A0A7C2BDM0"/>
<evidence type="ECO:0000256" key="3">
    <source>
        <dbReference type="ARBA" id="ARBA00022750"/>
    </source>
</evidence>
<dbReference type="InterPro" id="IPR023430">
    <property type="entry name" value="Pept_HybD-like_dom_sf"/>
</dbReference>
<keyword evidence="2 5" id="KW-0645">Protease</keyword>
<organism evidence="5">
    <name type="scientific">Thermomicrobium roseum</name>
    <dbReference type="NCBI Taxonomy" id="500"/>
    <lineage>
        <taxon>Bacteria</taxon>
        <taxon>Pseudomonadati</taxon>
        <taxon>Thermomicrobiota</taxon>
        <taxon>Thermomicrobia</taxon>
        <taxon>Thermomicrobiales</taxon>
        <taxon>Thermomicrobiaceae</taxon>
        <taxon>Thermomicrobium</taxon>
    </lineage>
</organism>
<name>A0A7C2BDM0_THERO</name>
<keyword evidence="4" id="KW-0378">Hydrolase</keyword>
<keyword evidence="3" id="KW-0064">Aspartyl protease</keyword>
<evidence type="ECO:0000256" key="1">
    <source>
        <dbReference type="ARBA" id="ARBA00006814"/>
    </source>
</evidence>
<dbReference type="GO" id="GO:0008047">
    <property type="term" value="F:enzyme activator activity"/>
    <property type="evidence" value="ECO:0007669"/>
    <property type="project" value="InterPro"/>
</dbReference>
<dbReference type="InterPro" id="IPR000671">
    <property type="entry name" value="Peptidase_A31"/>
</dbReference>
<protein>
    <submittedName>
        <fullName evidence="5">Hydrogenase maturation protease</fullName>
    </submittedName>
</protein>
<dbReference type="NCBIfam" id="TIGR00072">
    <property type="entry name" value="hydrog_prot"/>
    <property type="match status" value="1"/>
</dbReference>
<evidence type="ECO:0000256" key="4">
    <source>
        <dbReference type="ARBA" id="ARBA00022801"/>
    </source>
</evidence>
<dbReference type="PANTHER" id="PTHR30302:SF1">
    <property type="entry name" value="HYDROGENASE 2 MATURATION PROTEASE"/>
    <property type="match status" value="1"/>
</dbReference>
<evidence type="ECO:0000313" key="5">
    <source>
        <dbReference type="EMBL" id="HEF64187.1"/>
    </source>
</evidence>
<dbReference type="GO" id="GO:0016485">
    <property type="term" value="P:protein processing"/>
    <property type="evidence" value="ECO:0007669"/>
    <property type="project" value="TreeGrafter"/>
</dbReference>
<dbReference type="PRINTS" id="PR00446">
    <property type="entry name" value="HYDRGNUPTAKE"/>
</dbReference>
<comment type="similarity">
    <text evidence="1">Belongs to the peptidase A31 family.</text>
</comment>
<dbReference type="Pfam" id="PF01750">
    <property type="entry name" value="HycI"/>
    <property type="match status" value="1"/>
</dbReference>
<gene>
    <name evidence="5" type="ORF">ENP47_01020</name>
</gene>
<dbReference type="EMBL" id="DSJL01000001">
    <property type="protein sequence ID" value="HEF64187.1"/>
    <property type="molecule type" value="Genomic_DNA"/>
</dbReference>
<reference evidence="5" key="1">
    <citation type="journal article" date="2020" name="mSystems">
        <title>Genome- and Community-Level Interaction Insights into Carbon Utilization and Element Cycling Functions of Hydrothermarchaeota in Hydrothermal Sediment.</title>
        <authorList>
            <person name="Zhou Z."/>
            <person name="Liu Y."/>
            <person name="Xu W."/>
            <person name="Pan J."/>
            <person name="Luo Z.H."/>
            <person name="Li M."/>
        </authorList>
    </citation>
    <scope>NUCLEOTIDE SEQUENCE [LARGE SCALE GENOMIC DNA]</scope>
    <source>
        <strain evidence="5">SpSt-222</strain>
    </source>
</reference>
<proteinExistence type="inferred from homology"/>
<accession>A0A7C2BDM0</accession>
<sequence length="185" mass="20148">MSSKRVLIAGMGSVLRQDDGFGVAVVQRLMAEWQVPPPGVTLMDAGTGGIAVVQELLDGYEALIVIDAVRRGGEPGTLYLLEPEIDNLDEWTDAERRAFLADTHYAEPWKIFVLARALGVLPPFVRLLGCEPAEVDEASIGLTERVAQAVDLAVERVRRLVEELLEREHVSSQATILSTATDGIE</sequence>
<comment type="caution">
    <text evidence="5">The sequence shown here is derived from an EMBL/GenBank/DDBJ whole genome shotgun (WGS) entry which is preliminary data.</text>
</comment>